<feature type="binding site" evidence="2">
    <location>
        <position position="106"/>
    </location>
    <ligand>
        <name>substrate</name>
    </ligand>
</feature>
<dbReference type="AlphaFoldDB" id="A0A512DCI4"/>
<evidence type="ECO:0000256" key="1">
    <source>
        <dbReference type="PIRSR" id="PIRSR639069-1"/>
    </source>
</evidence>
<evidence type="ECO:0000256" key="2">
    <source>
        <dbReference type="PIRSR" id="PIRSR639069-2"/>
    </source>
</evidence>
<dbReference type="InterPro" id="IPR029058">
    <property type="entry name" value="AB_hydrolase_fold"/>
</dbReference>
<accession>A0A512DCI4</accession>
<organism evidence="4 5">
    <name type="scientific">Cellulomonas aerilata</name>
    <dbReference type="NCBI Taxonomy" id="515326"/>
    <lineage>
        <taxon>Bacteria</taxon>
        <taxon>Bacillati</taxon>
        <taxon>Actinomycetota</taxon>
        <taxon>Actinomycetes</taxon>
        <taxon>Micrococcales</taxon>
        <taxon>Cellulomonadaceae</taxon>
        <taxon>Cellulomonas</taxon>
    </lineage>
</organism>
<sequence>MTASCQSTSFIEEIPVPLTDLPLADLRTYSPDLAEPDDLDDFWAATLSESRALGAAPVLAPVDTPVRELVVEDLTFPGFAGEPVRAWVVRPPAPGPHPCVVEYLGYNGGRGVPGEKLQWAAAGYVHVVMDTRGQGSGWGSGGHTPDPHGAGPAVPGFMTRGIEAPATYYYRRVFTDAVRLVDAVRTLPFVDRDRVAVTGASQGGGISLAAAALAGDLVAACLPDVPFLCHFRRAVELTPELPFTEVVRYLAVHRGSDAAVFRTLSYFDGAVLARRARVPALFSVALMDAIVLPSTVFAAFNAYAGEDRSIEVYPWNGHEGGQVPHWARQVEWLGPRL</sequence>
<dbReference type="Proteomes" id="UP000321181">
    <property type="component" value="Unassembled WGS sequence"/>
</dbReference>
<dbReference type="GO" id="GO:0005976">
    <property type="term" value="P:polysaccharide metabolic process"/>
    <property type="evidence" value="ECO:0007669"/>
    <property type="project" value="TreeGrafter"/>
</dbReference>
<comment type="caution">
    <text evidence="4">The sequence shown here is derived from an EMBL/GenBank/DDBJ whole genome shotgun (WGS) entry which is preliminary data.</text>
</comment>
<reference evidence="4 5" key="1">
    <citation type="submission" date="2019-07" db="EMBL/GenBank/DDBJ databases">
        <title>Whole genome shotgun sequence of Cellulomonas aerilata NBRC 106308.</title>
        <authorList>
            <person name="Hosoyama A."/>
            <person name="Uohara A."/>
            <person name="Ohji S."/>
            <person name="Ichikawa N."/>
        </authorList>
    </citation>
    <scope>NUCLEOTIDE SEQUENCE [LARGE SCALE GENOMIC DNA]</scope>
    <source>
        <strain evidence="4 5">NBRC 106308</strain>
    </source>
</reference>
<feature type="active site" description="Nucleophile" evidence="1">
    <location>
        <position position="201"/>
    </location>
</feature>
<dbReference type="Pfam" id="PF05448">
    <property type="entry name" value="AXE1"/>
    <property type="match status" value="1"/>
</dbReference>
<proteinExistence type="predicted"/>
<protein>
    <submittedName>
        <fullName evidence="4">Acetylxylan esterase</fullName>
    </submittedName>
</protein>
<feature type="active site" description="Charge relay system" evidence="1">
    <location>
        <position position="288"/>
    </location>
</feature>
<evidence type="ECO:0000313" key="4">
    <source>
        <dbReference type="EMBL" id="GEO34163.1"/>
    </source>
</evidence>
<feature type="domain" description="Acetyl xylan esterase" evidence="3">
    <location>
        <begin position="18"/>
        <end position="333"/>
    </location>
</feature>
<dbReference type="PANTHER" id="PTHR40111:SF1">
    <property type="entry name" value="CEPHALOSPORIN-C DEACETYLASE"/>
    <property type="match status" value="1"/>
</dbReference>
<keyword evidence="5" id="KW-1185">Reference proteome</keyword>
<dbReference type="SUPFAM" id="SSF53474">
    <property type="entry name" value="alpha/beta-Hydrolases"/>
    <property type="match status" value="1"/>
</dbReference>
<dbReference type="PANTHER" id="PTHR40111">
    <property type="entry name" value="CEPHALOSPORIN-C DEACETYLASE"/>
    <property type="match status" value="1"/>
</dbReference>
<evidence type="ECO:0000313" key="5">
    <source>
        <dbReference type="Proteomes" id="UP000321181"/>
    </source>
</evidence>
<dbReference type="InterPro" id="IPR008391">
    <property type="entry name" value="AXE1_dom"/>
</dbReference>
<dbReference type="EMBL" id="BJYY01000013">
    <property type="protein sequence ID" value="GEO34163.1"/>
    <property type="molecule type" value="Genomic_DNA"/>
</dbReference>
<evidence type="ECO:0000259" key="3">
    <source>
        <dbReference type="Pfam" id="PF05448"/>
    </source>
</evidence>
<gene>
    <name evidence="4" type="ORF">CAE01nite_18880</name>
</gene>
<name>A0A512DCI4_9CELL</name>
<dbReference type="InterPro" id="IPR039069">
    <property type="entry name" value="CE7"/>
</dbReference>
<dbReference type="GO" id="GO:0052689">
    <property type="term" value="F:carboxylic ester hydrolase activity"/>
    <property type="evidence" value="ECO:0007669"/>
    <property type="project" value="TreeGrafter"/>
</dbReference>
<dbReference type="Gene3D" id="3.40.50.1820">
    <property type="entry name" value="alpha/beta hydrolase"/>
    <property type="match status" value="1"/>
</dbReference>
<feature type="active site" description="Charge relay system" evidence="1">
    <location>
        <position position="318"/>
    </location>
</feature>